<keyword evidence="1" id="KW-1133">Transmembrane helix</keyword>
<keyword evidence="1" id="KW-0812">Transmembrane</keyword>
<name>A0A0G4JT88_9GAMM</name>
<dbReference type="Proteomes" id="UP000044377">
    <property type="component" value="Unassembled WGS sequence"/>
</dbReference>
<keyword evidence="1" id="KW-0472">Membrane</keyword>
<evidence type="ECO:0000313" key="3">
    <source>
        <dbReference type="Proteomes" id="UP000044377"/>
    </source>
</evidence>
<evidence type="ECO:0000256" key="1">
    <source>
        <dbReference type="SAM" id="Phobius"/>
    </source>
</evidence>
<proteinExistence type="predicted"/>
<evidence type="ECO:0000313" key="2">
    <source>
        <dbReference type="EMBL" id="CPR15551.1"/>
    </source>
</evidence>
<feature type="transmembrane region" description="Helical" evidence="1">
    <location>
        <begin position="6"/>
        <end position="31"/>
    </location>
</feature>
<accession>A0A0G4JT88</accession>
<sequence length="41" mass="4917">MFNDWILFSGMKSFLTMIVLISKNINFLFYMMDKNIDFSLS</sequence>
<organism evidence="2 3">
    <name type="scientific">Brenneria goodwinii</name>
    <dbReference type="NCBI Taxonomy" id="1109412"/>
    <lineage>
        <taxon>Bacteria</taxon>
        <taxon>Pseudomonadati</taxon>
        <taxon>Pseudomonadota</taxon>
        <taxon>Gammaproteobacteria</taxon>
        <taxon>Enterobacterales</taxon>
        <taxon>Pectobacteriaceae</taxon>
        <taxon>Brenneria</taxon>
    </lineage>
</organism>
<protein>
    <submittedName>
        <fullName evidence="2">Uncharacterized protein</fullName>
    </submittedName>
</protein>
<dbReference type="AlphaFoldDB" id="A0A0G4JT88"/>
<keyword evidence="3" id="KW-1185">Reference proteome</keyword>
<dbReference type="STRING" id="1109412.BN1221_01577c"/>
<reference evidence="3" key="1">
    <citation type="submission" date="2015-01" db="EMBL/GenBank/DDBJ databases">
        <authorList>
            <person name="Paterson Steve"/>
        </authorList>
    </citation>
    <scope>NUCLEOTIDE SEQUENCE [LARGE SCALE GENOMIC DNA]</scope>
    <source>
        <strain evidence="3">OBR1</strain>
    </source>
</reference>
<gene>
    <name evidence="2" type="ORF">BN1221_01577c</name>
</gene>
<dbReference type="EMBL" id="CGIG01000001">
    <property type="protein sequence ID" value="CPR15551.1"/>
    <property type="molecule type" value="Genomic_DNA"/>
</dbReference>